<protein>
    <submittedName>
        <fullName evidence="1">Uncharacterized protein</fullName>
    </submittedName>
</protein>
<dbReference type="EMBL" id="KB031153">
    <property type="protein sequence ID" value="ELK01114.1"/>
    <property type="molecule type" value="Genomic_DNA"/>
</dbReference>
<reference evidence="2" key="1">
    <citation type="journal article" date="2013" name="Science">
        <title>Comparative analysis of bat genomes provides insight into the evolution of flight and immunity.</title>
        <authorList>
            <person name="Zhang G."/>
            <person name="Cowled C."/>
            <person name="Shi Z."/>
            <person name="Huang Z."/>
            <person name="Bishop-Lilly K.A."/>
            <person name="Fang X."/>
            <person name="Wynne J.W."/>
            <person name="Xiong Z."/>
            <person name="Baker M.L."/>
            <person name="Zhao W."/>
            <person name="Tachedjian M."/>
            <person name="Zhu Y."/>
            <person name="Zhou P."/>
            <person name="Jiang X."/>
            <person name="Ng J."/>
            <person name="Yang L."/>
            <person name="Wu L."/>
            <person name="Xiao J."/>
            <person name="Feng Y."/>
            <person name="Chen Y."/>
            <person name="Sun X."/>
            <person name="Zhang Y."/>
            <person name="Marsh G.A."/>
            <person name="Crameri G."/>
            <person name="Broder C.C."/>
            <person name="Frey K.G."/>
            <person name="Wang L.F."/>
            <person name="Wang J."/>
        </authorList>
    </citation>
    <scope>NUCLEOTIDE SEQUENCE [LARGE SCALE GENOMIC DNA]</scope>
</reference>
<proteinExistence type="predicted"/>
<dbReference type="AlphaFoldDB" id="L5JNX3"/>
<accession>L5JNX3</accession>
<evidence type="ECO:0000313" key="2">
    <source>
        <dbReference type="Proteomes" id="UP000010552"/>
    </source>
</evidence>
<gene>
    <name evidence="1" type="ORF">PAL_GLEAN10020726</name>
</gene>
<evidence type="ECO:0000313" key="1">
    <source>
        <dbReference type="EMBL" id="ELK01114.1"/>
    </source>
</evidence>
<organism evidence="1 2">
    <name type="scientific">Pteropus alecto</name>
    <name type="common">Black flying fox</name>
    <dbReference type="NCBI Taxonomy" id="9402"/>
    <lineage>
        <taxon>Eukaryota</taxon>
        <taxon>Metazoa</taxon>
        <taxon>Chordata</taxon>
        <taxon>Craniata</taxon>
        <taxon>Vertebrata</taxon>
        <taxon>Euteleostomi</taxon>
        <taxon>Mammalia</taxon>
        <taxon>Eutheria</taxon>
        <taxon>Laurasiatheria</taxon>
        <taxon>Chiroptera</taxon>
        <taxon>Yinpterochiroptera</taxon>
        <taxon>Pteropodoidea</taxon>
        <taxon>Pteropodidae</taxon>
        <taxon>Pteropodinae</taxon>
        <taxon>Pteropus</taxon>
    </lineage>
</organism>
<dbReference type="InParanoid" id="L5JNX3"/>
<sequence>MECKLRQEKTTTVRLCCHRHTQMSQNVVQSANSDICNRFVVHHLYSGLKNERKKCRAFKNKSEVSLSREDLSHPNDDEDVLCQCTDFTRDFATAFFISSLLYIAAPATDRSPPSHGELFGPRIEKSVWK</sequence>
<name>L5JNX3_PTEAL</name>
<dbReference type="Proteomes" id="UP000010552">
    <property type="component" value="Unassembled WGS sequence"/>
</dbReference>
<keyword evidence="2" id="KW-1185">Reference proteome</keyword>